<reference evidence="2" key="1">
    <citation type="journal article" date="2020" name="Stud. Mycol.">
        <title>101 Dothideomycetes genomes: a test case for predicting lifestyles and emergence of pathogens.</title>
        <authorList>
            <person name="Haridas S."/>
            <person name="Albert R."/>
            <person name="Binder M."/>
            <person name="Bloem J."/>
            <person name="Labutti K."/>
            <person name="Salamov A."/>
            <person name="Andreopoulos B."/>
            <person name="Baker S."/>
            <person name="Barry K."/>
            <person name="Bills G."/>
            <person name="Bluhm B."/>
            <person name="Cannon C."/>
            <person name="Castanera R."/>
            <person name="Culley D."/>
            <person name="Daum C."/>
            <person name="Ezra D."/>
            <person name="Gonzalez J."/>
            <person name="Henrissat B."/>
            <person name="Kuo A."/>
            <person name="Liang C."/>
            <person name="Lipzen A."/>
            <person name="Lutzoni F."/>
            <person name="Magnuson J."/>
            <person name="Mondo S."/>
            <person name="Nolan M."/>
            <person name="Ohm R."/>
            <person name="Pangilinan J."/>
            <person name="Park H.-J."/>
            <person name="Ramirez L."/>
            <person name="Alfaro M."/>
            <person name="Sun H."/>
            <person name="Tritt A."/>
            <person name="Yoshinaga Y."/>
            <person name="Zwiers L.-H."/>
            <person name="Turgeon B."/>
            <person name="Goodwin S."/>
            <person name="Spatafora J."/>
            <person name="Crous P."/>
            <person name="Grigoriev I."/>
        </authorList>
    </citation>
    <scope>NUCLEOTIDE SEQUENCE</scope>
    <source>
        <strain evidence="2">CBS 262.69</strain>
    </source>
</reference>
<accession>A0A6G1HLT5</accession>
<dbReference type="Proteomes" id="UP000799640">
    <property type="component" value="Unassembled WGS sequence"/>
</dbReference>
<evidence type="ECO:0000313" key="2">
    <source>
        <dbReference type="EMBL" id="KAF2396980.1"/>
    </source>
</evidence>
<evidence type="ECO:0000313" key="3">
    <source>
        <dbReference type="Proteomes" id="UP000799640"/>
    </source>
</evidence>
<organism evidence="2 3">
    <name type="scientific">Trichodelitschia bisporula</name>
    <dbReference type="NCBI Taxonomy" id="703511"/>
    <lineage>
        <taxon>Eukaryota</taxon>
        <taxon>Fungi</taxon>
        <taxon>Dikarya</taxon>
        <taxon>Ascomycota</taxon>
        <taxon>Pezizomycotina</taxon>
        <taxon>Dothideomycetes</taxon>
        <taxon>Dothideomycetes incertae sedis</taxon>
        <taxon>Phaeotrichales</taxon>
        <taxon>Phaeotrichaceae</taxon>
        <taxon>Trichodelitschia</taxon>
    </lineage>
</organism>
<dbReference type="EMBL" id="ML996705">
    <property type="protein sequence ID" value="KAF2396980.1"/>
    <property type="molecule type" value="Genomic_DNA"/>
</dbReference>
<feature type="region of interest" description="Disordered" evidence="1">
    <location>
        <begin position="35"/>
        <end position="110"/>
    </location>
</feature>
<dbReference type="OrthoDB" id="529205at2759"/>
<name>A0A6G1HLT5_9PEZI</name>
<feature type="compositionally biased region" description="Basic and acidic residues" evidence="1">
    <location>
        <begin position="37"/>
        <end position="71"/>
    </location>
</feature>
<keyword evidence="3" id="KW-1185">Reference proteome</keyword>
<gene>
    <name evidence="2" type="ORF">EJ06DRAFT_482967</name>
</gene>
<proteinExistence type="predicted"/>
<sequence length="110" mass="12832">MPFLRLIPVRTLRTLRPQPRAPRYLQSRALSLTPRWQLKEDGDRSPEQLEKKKQEQIEKQKKGEGHWHEELASSGETAVKADREDVDDHGEHVENLQQETVEQTKGDKGR</sequence>
<protein>
    <submittedName>
        <fullName evidence="2">Uncharacterized protein</fullName>
    </submittedName>
</protein>
<dbReference type="AlphaFoldDB" id="A0A6G1HLT5"/>
<evidence type="ECO:0000256" key="1">
    <source>
        <dbReference type="SAM" id="MobiDB-lite"/>
    </source>
</evidence>